<dbReference type="Gene3D" id="3.40.960.10">
    <property type="entry name" value="VSR Endonuclease"/>
    <property type="match status" value="1"/>
</dbReference>
<dbReference type="EMBL" id="JAKREW010000025">
    <property type="protein sequence ID" value="MCG7507483.1"/>
    <property type="molecule type" value="Genomic_DNA"/>
</dbReference>
<evidence type="ECO:0000256" key="1">
    <source>
        <dbReference type="SAM" id="MobiDB-lite"/>
    </source>
</evidence>
<proteinExistence type="predicted"/>
<evidence type="ECO:0000259" key="2">
    <source>
        <dbReference type="Pfam" id="PF04480"/>
    </source>
</evidence>
<name>A0ABS9QJ52_9HYPH</name>
<comment type="caution">
    <text evidence="3">The sequence shown here is derived from an EMBL/GenBank/DDBJ whole genome shotgun (WGS) entry which is preliminary data.</text>
</comment>
<protein>
    <submittedName>
        <fullName evidence="3">DUF559 domain-containing protein</fullName>
    </submittedName>
</protein>
<dbReference type="CDD" id="cd01038">
    <property type="entry name" value="Endonuclease_DUF559"/>
    <property type="match status" value="1"/>
</dbReference>
<accession>A0ABS9QJ52</accession>
<reference evidence="3 4" key="1">
    <citation type="submission" date="2022-02" db="EMBL/GenBank/DDBJ databases">
        <title>Draft genome sequence of Mezorhizobium retamae strain IRAMC:0171 isolated from Retama raetam nodules.</title>
        <authorList>
            <person name="Bengaied R."/>
            <person name="Sbissi I."/>
            <person name="Huber K."/>
            <person name="Ghodbane F."/>
            <person name="Nouioui I."/>
            <person name="Tarhouni M."/>
            <person name="Gtari M."/>
        </authorList>
    </citation>
    <scope>NUCLEOTIDE SEQUENCE [LARGE SCALE GENOMIC DNA]</scope>
    <source>
        <strain evidence="3 4">IRAMC:0171</strain>
    </source>
</reference>
<dbReference type="SUPFAM" id="SSF52980">
    <property type="entry name" value="Restriction endonuclease-like"/>
    <property type="match status" value="1"/>
</dbReference>
<feature type="region of interest" description="Disordered" evidence="1">
    <location>
        <begin position="118"/>
        <end position="139"/>
    </location>
</feature>
<sequence length="139" mass="16003">MPTVVKSAAISRARQLRRDMTDGEKKLWSELREFRRWYGIHVRRQVPIGAYVADFAIHSHRVIIEVDGEHHFEPERAALDRERDHWLWTRGYKVLRFNTGELHDSFAGCVEEILRELGLSEATPTPNPSPQGGGESGRT</sequence>
<dbReference type="Proteomes" id="UP001201701">
    <property type="component" value="Unassembled WGS sequence"/>
</dbReference>
<evidence type="ECO:0000313" key="3">
    <source>
        <dbReference type="EMBL" id="MCG7507483.1"/>
    </source>
</evidence>
<dbReference type="InterPro" id="IPR047216">
    <property type="entry name" value="Endonuclease_DUF559_bact"/>
</dbReference>
<dbReference type="PANTHER" id="PTHR38590:SF1">
    <property type="entry name" value="BLL0828 PROTEIN"/>
    <property type="match status" value="1"/>
</dbReference>
<dbReference type="InterPro" id="IPR011335">
    <property type="entry name" value="Restrct_endonuc-II-like"/>
</dbReference>
<dbReference type="PANTHER" id="PTHR38590">
    <property type="entry name" value="BLL0828 PROTEIN"/>
    <property type="match status" value="1"/>
</dbReference>
<evidence type="ECO:0000313" key="4">
    <source>
        <dbReference type="Proteomes" id="UP001201701"/>
    </source>
</evidence>
<dbReference type="RefSeq" id="WP_239368675.1">
    <property type="nucleotide sequence ID" value="NZ_JAKREW010000025.1"/>
</dbReference>
<keyword evidence="4" id="KW-1185">Reference proteome</keyword>
<gene>
    <name evidence="3" type="ORF">L4923_20820</name>
</gene>
<organism evidence="3 4">
    <name type="scientific">Mesorhizobium retamae</name>
    <dbReference type="NCBI Taxonomy" id="2912854"/>
    <lineage>
        <taxon>Bacteria</taxon>
        <taxon>Pseudomonadati</taxon>
        <taxon>Pseudomonadota</taxon>
        <taxon>Alphaproteobacteria</taxon>
        <taxon>Hyphomicrobiales</taxon>
        <taxon>Phyllobacteriaceae</taxon>
        <taxon>Mesorhizobium</taxon>
    </lineage>
</organism>
<feature type="domain" description="DUF559" evidence="2">
    <location>
        <begin position="10"/>
        <end position="117"/>
    </location>
</feature>
<dbReference type="Pfam" id="PF04480">
    <property type="entry name" value="DUF559"/>
    <property type="match status" value="1"/>
</dbReference>
<dbReference type="InterPro" id="IPR007569">
    <property type="entry name" value="DUF559"/>
</dbReference>